<organism evidence="2 3">
    <name type="scientific">Paenibacillus borealis</name>
    <dbReference type="NCBI Taxonomy" id="160799"/>
    <lineage>
        <taxon>Bacteria</taxon>
        <taxon>Bacillati</taxon>
        <taxon>Bacillota</taxon>
        <taxon>Bacilli</taxon>
        <taxon>Bacillales</taxon>
        <taxon>Paenibacillaceae</taxon>
        <taxon>Paenibacillus</taxon>
    </lineage>
</organism>
<dbReference type="InterPro" id="IPR000182">
    <property type="entry name" value="GNAT_dom"/>
</dbReference>
<evidence type="ECO:0000313" key="3">
    <source>
        <dbReference type="Proteomes" id="UP000187412"/>
    </source>
</evidence>
<protein>
    <submittedName>
        <fullName evidence="2">GNAT family acetyltransferase</fullName>
    </submittedName>
</protein>
<dbReference type="EMBL" id="MPTB01000003">
    <property type="protein sequence ID" value="OMD52521.1"/>
    <property type="molecule type" value="Genomic_DNA"/>
</dbReference>
<dbReference type="InterPro" id="IPR016181">
    <property type="entry name" value="Acyl_CoA_acyltransferase"/>
</dbReference>
<dbReference type="CDD" id="cd04301">
    <property type="entry name" value="NAT_SF"/>
    <property type="match status" value="1"/>
</dbReference>
<sequence>MKLPVLNQGLAEQIQQSEIDYLTSRINSIREREGNPEGVEIVRFGHTTGFYIRTMPWSLFNSVKGISDQDVDKLEEIIRFYTAKDRAFQIDVDPVHCSSKLFKGLADHGLYQSGFHAVLYGLPRQAPSELPSKITIVEIDNVNSFDTYAEIHCLASGMALSDKIHFVNNNIGLLNRPGWKLFAGYWEGLPAGVAAMHINGDIASCTLAATIPEYRNRGIQTALLHKRMHEAHLAGCRLITAQAGFGSTSQNNMERAGFQLAWTRAVWTARL</sequence>
<dbReference type="RefSeq" id="WP_076109374.1">
    <property type="nucleotide sequence ID" value="NZ_MPTB01000003.1"/>
</dbReference>
<name>A0ABX3HR95_PAEBO</name>
<reference evidence="2 3" key="1">
    <citation type="submission" date="2016-10" db="EMBL/GenBank/DDBJ databases">
        <title>Paenibacillus species isolates.</title>
        <authorList>
            <person name="Beno S.M."/>
        </authorList>
    </citation>
    <scope>NUCLEOTIDE SEQUENCE [LARGE SCALE GENOMIC DNA]</scope>
    <source>
        <strain evidence="2 3">FSL H7-0744</strain>
    </source>
</reference>
<evidence type="ECO:0000313" key="2">
    <source>
        <dbReference type="EMBL" id="OMD52521.1"/>
    </source>
</evidence>
<dbReference type="Proteomes" id="UP000187412">
    <property type="component" value="Unassembled WGS sequence"/>
</dbReference>
<keyword evidence="3" id="KW-1185">Reference proteome</keyword>
<comment type="caution">
    <text evidence="2">The sequence shown here is derived from an EMBL/GenBank/DDBJ whole genome shotgun (WGS) entry which is preliminary data.</text>
</comment>
<proteinExistence type="predicted"/>
<accession>A0ABX3HR95</accession>
<dbReference type="SUPFAM" id="SSF55729">
    <property type="entry name" value="Acyl-CoA N-acyltransferases (Nat)"/>
    <property type="match status" value="1"/>
</dbReference>
<dbReference type="Gene3D" id="3.40.630.30">
    <property type="match status" value="1"/>
</dbReference>
<dbReference type="PROSITE" id="PS51186">
    <property type="entry name" value="GNAT"/>
    <property type="match status" value="1"/>
</dbReference>
<evidence type="ECO:0000259" key="1">
    <source>
        <dbReference type="PROSITE" id="PS51186"/>
    </source>
</evidence>
<feature type="domain" description="N-acetyltransferase" evidence="1">
    <location>
        <begin position="134"/>
        <end position="271"/>
    </location>
</feature>
<gene>
    <name evidence="2" type="ORF">BSK56_03720</name>
</gene>